<feature type="domain" description="O-acyltransferase WSD1-like N-terminal" evidence="11">
    <location>
        <begin position="65"/>
        <end position="264"/>
    </location>
</feature>
<evidence type="ECO:0000256" key="10">
    <source>
        <dbReference type="ARBA" id="ARBA00048109"/>
    </source>
</evidence>
<evidence type="ECO:0008006" key="15">
    <source>
        <dbReference type="Google" id="ProtNLM"/>
    </source>
</evidence>
<evidence type="ECO:0000256" key="7">
    <source>
        <dbReference type="ARBA" id="ARBA00023315"/>
    </source>
</evidence>
<sequence>MGKGGEGEAVSPGSRIFHAPGFEYYVIAVIGVKTRIDPQVVKQGLINTLLNHPRFSSILVKEGRKWRWNPTTVNLEDHVIVAETEPHLDFPEADRFLEDYVSNVTKTPLDISKPLWEIHLLINLRTSESEAVCVLRIHHSLGDGASLMSLLLAASRKTSDPLALPTVPVLSKTTTTSDHRRLSGGCSLWRFLSALWGIVPLLWNTLVDLVMFALTVLFLRDSDTPLKGAPAGAELHTMRFVHRHLCLDDVKFVKTAMKMTINDVLLGVTQAGLTRYLNRTYGAAEEYGKQRSNHSHKLSKLRLRATIMFNVRPNAGIQELADMMREKSKARWGWGNRLGLVIVPLPIISQDDDPLQYVGQAKAMIDRKKHSLESFCTFYCAKLVLNLLGIKVASAIIRRVFSNTTMAFSNVVGPMEEISCFGHPLAYIAPSTYGHPHLQALTIHFQSYYNKMTLSIAADPTVISDVHLLCDDFQLSLKLIRDAADKNLVPHAV</sequence>
<comment type="pathway">
    <text evidence="4">Lipid metabolism.</text>
</comment>
<evidence type="ECO:0000313" key="14">
    <source>
        <dbReference type="Proteomes" id="UP001293593"/>
    </source>
</evidence>
<dbReference type="InterPro" id="IPR023213">
    <property type="entry name" value="CAT-like_dom_sf"/>
</dbReference>
<dbReference type="GO" id="GO:0047196">
    <property type="term" value="F:long-chain-alcohol O-fatty-acyltransferase activity"/>
    <property type="evidence" value="ECO:0007669"/>
    <property type="project" value="UniProtKB-EC"/>
</dbReference>
<evidence type="ECO:0000256" key="5">
    <source>
        <dbReference type="ARBA" id="ARBA00022679"/>
    </source>
</evidence>
<evidence type="ECO:0000313" key="13">
    <source>
        <dbReference type="EMBL" id="KAK4277552.1"/>
    </source>
</evidence>
<dbReference type="SUPFAM" id="SSF52777">
    <property type="entry name" value="CoA-dependent acyltransferases"/>
    <property type="match status" value="1"/>
</dbReference>
<dbReference type="GO" id="GO:0005789">
    <property type="term" value="C:endoplasmic reticulum membrane"/>
    <property type="evidence" value="ECO:0007669"/>
    <property type="project" value="UniProtKB-SubCell"/>
</dbReference>
<dbReference type="Gene3D" id="3.30.559.10">
    <property type="entry name" value="Chloramphenicol acetyltransferase-like domain"/>
    <property type="match status" value="1"/>
</dbReference>
<comment type="similarity">
    <text evidence="8">In the N-terminal section; belongs to the long-chain O-acyltransferase family.</text>
</comment>
<evidence type="ECO:0000256" key="4">
    <source>
        <dbReference type="ARBA" id="ARBA00005189"/>
    </source>
</evidence>
<dbReference type="GO" id="GO:0019432">
    <property type="term" value="P:triglyceride biosynthetic process"/>
    <property type="evidence" value="ECO:0007669"/>
    <property type="project" value="TreeGrafter"/>
</dbReference>
<dbReference type="PANTHER" id="PTHR31650:SF1">
    <property type="entry name" value="WAX ESTER SYNTHASE_DIACYLGLYCEROL ACYLTRANSFERASE 4-RELATED"/>
    <property type="match status" value="1"/>
</dbReference>
<evidence type="ECO:0000259" key="12">
    <source>
        <dbReference type="Pfam" id="PF06974"/>
    </source>
</evidence>
<dbReference type="Proteomes" id="UP001293593">
    <property type="component" value="Unassembled WGS sequence"/>
</dbReference>
<comment type="pathway">
    <text evidence="3">Glycerolipid metabolism; triacylglycerol biosynthesis.</text>
</comment>
<evidence type="ECO:0000256" key="1">
    <source>
        <dbReference type="ARBA" id="ARBA00004162"/>
    </source>
</evidence>
<dbReference type="AlphaFoldDB" id="A0AAE1MRA1"/>
<evidence type="ECO:0000256" key="8">
    <source>
        <dbReference type="ARBA" id="ARBA00024360"/>
    </source>
</evidence>
<dbReference type="InterPro" id="IPR045034">
    <property type="entry name" value="O-acyltransferase_WSD1-like"/>
</dbReference>
<gene>
    <name evidence="13" type="ORF">QN277_015533</name>
</gene>
<proteinExistence type="inferred from homology"/>
<keyword evidence="5" id="KW-0808">Transferase</keyword>
<comment type="catalytic activity">
    <reaction evidence="9">
        <text>a long chain fatty alcohol + a fatty acyl-CoA = a long-chain alcohol wax ester + CoA</text>
        <dbReference type="Rhea" id="RHEA:38443"/>
        <dbReference type="ChEBI" id="CHEBI:17135"/>
        <dbReference type="ChEBI" id="CHEBI:57287"/>
        <dbReference type="ChEBI" id="CHEBI:77636"/>
        <dbReference type="ChEBI" id="CHEBI:235323"/>
        <dbReference type="EC" id="2.3.1.75"/>
    </reaction>
</comment>
<dbReference type="PANTHER" id="PTHR31650">
    <property type="entry name" value="O-ACYLTRANSFERASE (WSD1-LIKE) FAMILY PROTEIN"/>
    <property type="match status" value="1"/>
</dbReference>
<evidence type="ECO:0000256" key="9">
    <source>
        <dbReference type="ARBA" id="ARBA00047604"/>
    </source>
</evidence>
<comment type="catalytic activity">
    <reaction evidence="10">
        <text>an acyl-CoA + a 1,2-diacyl-sn-glycerol = a triacyl-sn-glycerol + CoA</text>
        <dbReference type="Rhea" id="RHEA:10868"/>
        <dbReference type="ChEBI" id="CHEBI:17815"/>
        <dbReference type="ChEBI" id="CHEBI:57287"/>
        <dbReference type="ChEBI" id="CHEBI:58342"/>
        <dbReference type="ChEBI" id="CHEBI:64615"/>
        <dbReference type="EC" id="2.3.1.20"/>
    </reaction>
</comment>
<dbReference type="Pfam" id="PF03007">
    <property type="entry name" value="WS_DGAT_cat"/>
    <property type="match status" value="1"/>
</dbReference>
<dbReference type="Pfam" id="PF06974">
    <property type="entry name" value="WS_DGAT_C"/>
    <property type="match status" value="1"/>
</dbReference>
<dbReference type="EMBL" id="JAWXYG010000003">
    <property type="protein sequence ID" value="KAK4277552.1"/>
    <property type="molecule type" value="Genomic_DNA"/>
</dbReference>
<accession>A0AAE1MRA1</accession>
<reference evidence="13" key="1">
    <citation type="submission" date="2023-10" db="EMBL/GenBank/DDBJ databases">
        <title>Chromosome-level genome of the transformable northern wattle, Acacia crassicarpa.</title>
        <authorList>
            <person name="Massaro I."/>
            <person name="Sinha N.R."/>
            <person name="Poethig S."/>
            <person name="Leichty A.R."/>
        </authorList>
    </citation>
    <scope>NUCLEOTIDE SEQUENCE</scope>
    <source>
        <strain evidence="13">Acra3RX</strain>
        <tissue evidence="13">Leaf</tissue>
    </source>
</reference>
<dbReference type="InterPro" id="IPR004255">
    <property type="entry name" value="O-acyltransferase_WSD1_N"/>
</dbReference>
<evidence type="ECO:0000256" key="3">
    <source>
        <dbReference type="ARBA" id="ARBA00004771"/>
    </source>
</evidence>
<feature type="domain" description="O-acyltransferase WSD1 C-terminal" evidence="12">
    <location>
        <begin position="334"/>
        <end position="480"/>
    </location>
</feature>
<evidence type="ECO:0000256" key="6">
    <source>
        <dbReference type="ARBA" id="ARBA00022824"/>
    </source>
</evidence>
<dbReference type="InterPro" id="IPR009721">
    <property type="entry name" value="O-acyltransferase_WSD1_C"/>
</dbReference>
<dbReference type="GO" id="GO:0005886">
    <property type="term" value="C:plasma membrane"/>
    <property type="evidence" value="ECO:0007669"/>
    <property type="project" value="UniProtKB-SubCell"/>
</dbReference>
<organism evidence="13 14">
    <name type="scientific">Acacia crassicarpa</name>
    <name type="common">northern wattle</name>
    <dbReference type="NCBI Taxonomy" id="499986"/>
    <lineage>
        <taxon>Eukaryota</taxon>
        <taxon>Viridiplantae</taxon>
        <taxon>Streptophyta</taxon>
        <taxon>Embryophyta</taxon>
        <taxon>Tracheophyta</taxon>
        <taxon>Spermatophyta</taxon>
        <taxon>Magnoliopsida</taxon>
        <taxon>eudicotyledons</taxon>
        <taxon>Gunneridae</taxon>
        <taxon>Pentapetalae</taxon>
        <taxon>rosids</taxon>
        <taxon>fabids</taxon>
        <taxon>Fabales</taxon>
        <taxon>Fabaceae</taxon>
        <taxon>Caesalpinioideae</taxon>
        <taxon>mimosoid clade</taxon>
        <taxon>Acacieae</taxon>
        <taxon>Acacia</taxon>
    </lineage>
</organism>
<keyword evidence="14" id="KW-1185">Reference proteome</keyword>
<comment type="caution">
    <text evidence="13">The sequence shown here is derived from an EMBL/GenBank/DDBJ whole genome shotgun (WGS) entry which is preliminary data.</text>
</comment>
<comment type="subcellular location">
    <subcellularLocation>
        <location evidence="1">Cell membrane</location>
        <topology evidence="1">Single-pass membrane protein</topology>
    </subcellularLocation>
    <subcellularLocation>
        <location evidence="2">Endoplasmic reticulum membrane</location>
    </subcellularLocation>
</comment>
<protein>
    <recommendedName>
        <fullName evidence="15">Diacylglycerol O-acyltransferase</fullName>
    </recommendedName>
</protein>
<evidence type="ECO:0000259" key="11">
    <source>
        <dbReference type="Pfam" id="PF03007"/>
    </source>
</evidence>
<name>A0AAE1MRA1_9FABA</name>
<dbReference type="GO" id="GO:0004144">
    <property type="term" value="F:diacylglycerol O-acyltransferase activity"/>
    <property type="evidence" value="ECO:0007669"/>
    <property type="project" value="UniProtKB-EC"/>
</dbReference>
<keyword evidence="6" id="KW-0256">Endoplasmic reticulum</keyword>
<evidence type="ECO:0000256" key="2">
    <source>
        <dbReference type="ARBA" id="ARBA00004586"/>
    </source>
</evidence>
<keyword evidence="7" id="KW-0012">Acyltransferase</keyword>